<protein>
    <submittedName>
        <fullName evidence="2">Uncharacterized protein</fullName>
    </submittedName>
</protein>
<dbReference type="AlphaFoldDB" id="A0A3N2C851"/>
<dbReference type="EMBL" id="RKHL01000001">
    <property type="protein sequence ID" value="ROR83681.1"/>
    <property type="molecule type" value="Genomic_DNA"/>
</dbReference>
<organism evidence="2 3">
    <name type="scientific">Plantibacter flavus</name>
    <dbReference type="NCBI Taxonomy" id="150123"/>
    <lineage>
        <taxon>Bacteria</taxon>
        <taxon>Bacillati</taxon>
        <taxon>Actinomycetota</taxon>
        <taxon>Actinomycetes</taxon>
        <taxon>Micrococcales</taxon>
        <taxon>Microbacteriaceae</taxon>
        <taxon>Plantibacter</taxon>
    </lineage>
</organism>
<keyword evidence="1" id="KW-0812">Transmembrane</keyword>
<reference evidence="2 3" key="1">
    <citation type="submission" date="2018-11" db="EMBL/GenBank/DDBJ databases">
        <title>Sequencing the genomes of 1000 actinobacteria strains.</title>
        <authorList>
            <person name="Klenk H.-P."/>
        </authorList>
    </citation>
    <scope>NUCLEOTIDE SEQUENCE [LARGE SCALE GENOMIC DNA]</scope>
    <source>
        <strain evidence="2 3">DSM 14012</strain>
    </source>
</reference>
<evidence type="ECO:0000256" key="1">
    <source>
        <dbReference type="SAM" id="Phobius"/>
    </source>
</evidence>
<evidence type="ECO:0000313" key="2">
    <source>
        <dbReference type="EMBL" id="ROR83681.1"/>
    </source>
</evidence>
<evidence type="ECO:0000313" key="3">
    <source>
        <dbReference type="Proteomes" id="UP000266915"/>
    </source>
</evidence>
<feature type="transmembrane region" description="Helical" evidence="1">
    <location>
        <begin position="33"/>
        <end position="57"/>
    </location>
</feature>
<comment type="caution">
    <text evidence="2">The sequence shown here is derived from an EMBL/GenBank/DDBJ whole genome shotgun (WGS) entry which is preliminary data.</text>
</comment>
<dbReference type="Proteomes" id="UP000266915">
    <property type="component" value="Unassembled WGS sequence"/>
</dbReference>
<keyword evidence="3" id="KW-1185">Reference proteome</keyword>
<accession>A0A3N2C851</accession>
<gene>
    <name evidence="2" type="ORF">EDD42_3795</name>
</gene>
<name>A0A3N2C851_9MICO</name>
<keyword evidence="1" id="KW-1133">Transmembrane helix</keyword>
<feature type="transmembrane region" description="Helical" evidence="1">
    <location>
        <begin position="7"/>
        <end position="27"/>
    </location>
</feature>
<keyword evidence="1" id="KW-0472">Membrane</keyword>
<sequence length="170" mass="18971">MKYVPAFGLKAQVFMLCVAPLFLVLVIPKDKLVSAVPVLVGMGVILAINTWMTLIWMTHRIVVIDGHLVAYTAFRSRVVSLDDVRSIGPSAVANMFRIAVRDQPSIRGYRRNGYGAFAEDLTTRRSSIEFLYALRKPKTDQFMESGYSELTEDERREAEALVLAARSAAS</sequence>
<proteinExistence type="predicted"/>
<dbReference type="RefSeq" id="WP_085511473.1">
    <property type="nucleotide sequence ID" value="NZ_FXAP01000002.1"/>
</dbReference>